<keyword evidence="1" id="KW-0732">Signal</keyword>
<dbReference type="EMBL" id="JAKMUS010000017">
    <property type="protein sequence ID" value="MCZ9294698.1"/>
    <property type="molecule type" value="Genomic_DNA"/>
</dbReference>
<evidence type="ECO:0000313" key="2">
    <source>
        <dbReference type="EMBL" id="MCZ9294698.1"/>
    </source>
</evidence>
<dbReference type="AlphaFoldDB" id="A0A9X3LXQ1"/>
<name>A0A9X3LXQ1_9CORY</name>
<keyword evidence="3" id="KW-1185">Reference proteome</keyword>
<accession>A0A9X3LXQ1</accession>
<proteinExistence type="predicted"/>
<dbReference type="Proteomes" id="UP001146468">
    <property type="component" value="Unassembled WGS sequence"/>
</dbReference>
<organism evidence="2 3">
    <name type="scientific">Corynebacterium meitnerae</name>
    <dbReference type="NCBI Taxonomy" id="2913498"/>
    <lineage>
        <taxon>Bacteria</taxon>
        <taxon>Bacillati</taxon>
        <taxon>Actinomycetota</taxon>
        <taxon>Actinomycetes</taxon>
        <taxon>Mycobacteriales</taxon>
        <taxon>Corynebacteriaceae</taxon>
        <taxon>Corynebacterium</taxon>
    </lineage>
</organism>
<evidence type="ECO:0000256" key="1">
    <source>
        <dbReference type="SAM" id="SignalP"/>
    </source>
</evidence>
<feature type="chain" id="PRO_5040886253" description="Secreted protein" evidence="1">
    <location>
        <begin position="30"/>
        <end position="422"/>
    </location>
</feature>
<reference evidence="2" key="1">
    <citation type="submission" date="2022-02" db="EMBL/GenBank/DDBJ databases">
        <title>Corynebacterium sp. from urogenital microbiome.</title>
        <authorList>
            <person name="Cappelli E.A."/>
            <person name="Ribeiro T.G."/>
            <person name="Peixe L."/>
        </authorList>
    </citation>
    <scope>NUCLEOTIDE SEQUENCE</scope>
    <source>
        <strain evidence="2">C8Ua_172</strain>
    </source>
</reference>
<dbReference type="RefSeq" id="WP_269966115.1">
    <property type="nucleotide sequence ID" value="NZ_JAKMUS010000017.1"/>
</dbReference>
<evidence type="ECO:0000313" key="3">
    <source>
        <dbReference type="Proteomes" id="UP001146468"/>
    </source>
</evidence>
<protein>
    <recommendedName>
        <fullName evidence="4">Secreted protein</fullName>
    </recommendedName>
</protein>
<comment type="caution">
    <text evidence="2">The sequence shown here is derived from an EMBL/GenBank/DDBJ whole genome shotgun (WGS) entry which is preliminary data.</text>
</comment>
<sequence>MKTTRTTRLVAATGSILAAGALTLGSLHALGPTETLGAETRTADFEAAFRADEKPLEVVGQWAQSSYSANGTNSGANSPYRTTPQGTSTRDYACAHGGNGAKCGDNNTRSGASVNMPAQPEVNWTPSSWKLLAAFYFTLDTGATTKVACRPDGSIQAFEPTWGIKYGNSSYFRNRGMQYLRWNDNKTIDSGERFTRLRSGQTFKFVQQSANGADTFGEISITPHWGTNQRTKEAWSELTIRVLPYYQPGRSQTGGPWTYTLSSRCGLNMNDDTGSTGPSASRSAAFDAELPEVAFGAELPELSPTEAPSDETTAELEAVTGLTRQDDLTINDSEFEVEATRELTDADVAHIHTILDRASGEEGGEGWIRREANGLPTVTISLPDGGYARVTPKIAPVEGGLNADDINALANSIEALNELGAE</sequence>
<gene>
    <name evidence="2" type="ORF">L8U60_09400</name>
</gene>
<evidence type="ECO:0008006" key="4">
    <source>
        <dbReference type="Google" id="ProtNLM"/>
    </source>
</evidence>
<feature type="signal peptide" evidence="1">
    <location>
        <begin position="1"/>
        <end position="29"/>
    </location>
</feature>